<dbReference type="Gene3D" id="1.10.287.940">
    <property type="entry name" value="atp-gated p2x4 ion channel"/>
    <property type="match status" value="1"/>
</dbReference>
<dbReference type="InterPro" id="IPR001429">
    <property type="entry name" value="P2X_purnocptor"/>
</dbReference>
<evidence type="ECO:0000256" key="6">
    <source>
        <dbReference type="ARBA" id="ARBA00022989"/>
    </source>
</evidence>
<keyword evidence="10" id="KW-0325">Glycoprotein</keyword>
<keyword evidence="11" id="KW-1071">Ligand-gated ion channel</keyword>
<proteinExistence type="inferred from homology"/>
<evidence type="ECO:0000256" key="3">
    <source>
        <dbReference type="ARBA" id="ARBA00022448"/>
    </source>
</evidence>
<keyword evidence="4" id="KW-1003">Cell membrane</keyword>
<dbReference type="GeneID" id="115459058"/>
<dbReference type="Pfam" id="PF00864">
    <property type="entry name" value="P2X_receptor"/>
    <property type="match status" value="1"/>
</dbReference>
<dbReference type="AlphaFoldDB" id="A0A6P7WNJ8"/>
<dbReference type="PRINTS" id="PR01307">
    <property type="entry name" value="P2XRECEPTOR"/>
</dbReference>
<evidence type="ECO:0000313" key="16">
    <source>
        <dbReference type="RefSeq" id="XP_030044782.1"/>
    </source>
</evidence>
<dbReference type="InterPro" id="IPR027309">
    <property type="entry name" value="P2X_extracellular_dom_sf"/>
</dbReference>
<evidence type="ECO:0000256" key="14">
    <source>
        <dbReference type="SAM" id="Phobius"/>
    </source>
</evidence>
<keyword evidence="12" id="KW-0407">Ion channel</keyword>
<dbReference type="Gene3D" id="2.60.490.10">
    <property type="entry name" value="atp-gated p2x4 ion channel domain"/>
    <property type="match status" value="1"/>
</dbReference>
<gene>
    <name evidence="16" type="primary">LOC115459058</name>
</gene>
<keyword evidence="6 14" id="KW-1133">Transmembrane helix</keyword>
<sequence length="284" mass="32483">MACYSSLKPFFFEYETDKVVIFKSPHLGILKWIIQVGVFICICIILFKEKRYQDKDSVISSVHTKVKGVAQTDSRIWDTAEYTLPLQGVSAFFVITNVITTENQTQGVCPEYPTPRTICSTDKVCEKGYIVPRSNGIQTGKCIKYNATVRTCEISAWCPVESERRAPEPAVLSSAENFTVFIKNNIHFPAFNYTTRNILPQFNVSCKFNKITDPQCPIFRLGDIVEEAGESFLKMAVEGGIMGIQINWDCNLDKLFYHCRPKYSFGDWMTKKPSRLCNPFYNFR</sequence>
<evidence type="ECO:0000256" key="11">
    <source>
        <dbReference type="ARBA" id="ARBA00023286"/>
    </source>
</evidence>
<evidence type="ECO:0000256" key="4">
    <source>
        <dbReference type="ARBA" id="ARBA00022475"/>
    </source>
</evidence>
<evidence type="ECO:0000256" key="12">
    <source>
        <dbReference type="ARBA" id="ARBA00023303"/>
    </source>
</evidence>
<evidence type="ECO:0000256" key="5">
    <source>
        <dbReference type="ARBA" id="ARBA00022692"/>
    </source>
</evidence>
<evidence type="ECO:0000256" key="7">
    <source>
        <dbReference type="ARBA" id="ARBA00023065"/>
    </source>
</evidence>
<evidence type="ECO:0000256" key="8">
    <source>
        <dbReference type="ARBA" id="ARBA00023136"/>
    </source>
</evidence>
<dbReference type="PANTHER" id="PTHR10125:SF13">
    <property type="entry name" value="P2X PURINOCEPTOR 7"/>
    <property type="match status" value="1"/>
</dbReference>
<evidence type="ECO:0000256" key="10">
    <source>
        <dbReference type="ARBA" id="ARBA00023180"/>
    </source>
</evidence>
<dbReference type="InterPro" id="IPR059116">
    <property type="entry name" value="P2X_receptor"/>
</dbReference>
<comment type="subcellular location">
    <subcellularLocation>
        <location evidence="1">Cell membrane</location>
        <topology evidence="1">Multi-pass membrane protein</topology>
    </subcellularLocation>
</comment>
<dbReference type="GO" id="GO:0004931">
    <property type="term" value="F:extracellularly ATP-gated monoatomic cation channel activity"/>
    <property type="evidence" value="ECO:0007669"/>
    <property type="project" value="InterPro"/>
</dbReference>
<keyword evidence="7" id="KW-0406">Ion transport</keyword>
<evidence type="ECO:0000256" key="13">
    <source>
        <dbReference type="ARBA" id="ARBA00036634"/>
    </source>
</evidence>
<evidence type="ECO:0000256" key="9">
    <source>
        <dbReference type="ARBA" id="ARBA00023157"/>
    </source>
</evidence>
<comment type="similarity">
    <text evidence="2">Belongs to the P2X receptor family.</text>
</comment>
<accession>A0A6P7WNJ8</accession>
<evidence type="ECO:0000256" key="1">
    <source>
        <dbReference type="ARBA" id="ARBA00004651"/>
    </source>
</evidence>
<protein>
    <submittedName>
        <fullName evidence="16">P2X purinoceptor 7-like</fullName>
    </submittedName>
</protein>
<keyword evidence="15" id="KW-1185">Reference proteome</keyword>
<dbReference type="InParanoid" id="A0A6P7WNJ8"/>
<dbReference type="OrthoDB" id="494673at2759"/>
<reference evidence="16" key="1">
    <citation type="submission" date="2025-08" db="UniProtKB">
        <authorList>
            <consortium name="RefSeq"/>
        </authorList>
    </citation>
    <scope>IDENTIFICATION</scope>
</reference>
<dbReference type="InterPro" id="IPR053792">
    <property type="entry name" value="P2X_RECEPTOR_CS"/>
</dbReference>
<dbReference type="KEGG" id="muo:115459058"/>
<dbReference type="GO" id="GO:0001614">
    <property type="term" value="F:purinergic nucleotide receptor activity"/>
    <property type="evidence" value="ECO:0007669"/>
    <property type="project" value="InterPro"/>
</dbReference>
<keyword evidence="3" id="KW-0813">Transport</keyword>
<comment type="catalytic activity">
    <reaction evidence="13">
        <text>Ca(2+)(in) = Ca(2+)(out)</text>
        <dbReference type="Rhea" id="RHEA:29671"/>
        <dbReference type="ChEBI" id="CHEBI:29108"/>
    </reaction>
</comment>
<dbReference type="Proteomes" id="UP000515156">
    <property type="component" value="Unplaced"/>
</dbReference>
<dbReference type="GO" id="GO:0033198">
    <property type="term" value="P:response to ATP"/>
    <property type="evidence" value="ECO:0007669"/>
    <property type="project" value="InterPro"/>
</dbReference>
<dbReference type="GO" id="GO:0005886">
    <property type="term" value="C:plasma membrane"/>
    <property type="evidence" value="ECO:0007669"/>
    <property type="project" value="UniProtKB-SubCell"/>
</dbReference>
<feature type="transmembrane region" description="Helical" evidence="14">
    <location>
        <begin position="29"/>
        <end position="47"/>
    </location>
</feature>
<name>A0A6P7WNJ8_9AMPH</name>
<keyword evidence="5 14" id="KW-0812">Transmembrane</keyword>
<dbReference type="GO" id="GO:0070588">
    <property type="term" value="P:calcium ion transmembrane transport"/>
    <property type="evidence" value="ECO:0007669"/>
    <property type="project" value="TreeGrafter"/>
</dbReference>
<dbReference type="PANTHER" id="PTHR10125">
    <property type="entry name" value="P2X PURINOCEPTOR"/>
    <property type="match status" value="1"/>
</dbReference>
<evidence type="ECO:0000256" key="2">
    <source>
        <dbReference type="ARBA" id="ARBA00009848"/>
    </source>
</evidence>
<dbReference type="PROSITE" id="PS01212">
    <property type="entry name" value="P2X_RECEPTOR"/>
    <property type="match status" value="1"/>
</dbReference>
<evidence type="ECO:0000313" key="15">
    <source>
        <dbReference type="Proteomes" id="UP000515156"/>
    </source>
</evidence>
<dbReference type="NCBIfam" id="TIGR00863">
    <property type="entry name" value="P2X"/>
    <property type="match status" value="1"/>
</dbReference>
<keyword evidence="9" id="KW-1015">Disulfide bond</keyword>
<dbReference type="GO" id="GO:0098794">
    <property type="term" value="C:postsynapse"/>
    <property type="evidence" value="ECO:0007669"/>
    <property type="project" value="GOC"/>
</dbReference>
<dbReference type="RefSeq" id="XP_030044782.1">
    <property type="nucleotide sequence ID" value="XM_030188922.1"/>
</dbReference>
<keyword evidence="8 14" id="KW-0472">Membrane</keyword>
<organism evidence="15 16">
    <name type="scientific">Microcaecilia unicolor</name>
    <dbReference type="NCBI Taxonomy" id="1415580"/>
    <lineage>
        <taxon>Eukaryota</taxon>
        <taxon>Metazoa</taxon>
        <taxon>Chordata</taxon>
        <taxon>Craniata</taxon>
        <taxon>Vertebrata</taxon>
        <taxon>Euteleostomi</taxon>
        <taxon>Amphibia</taxon>
        <taxon>Gymnophiona</taxon>
        <taxon>Siphonopidae</taxon>
        <taxon>Microcaecilia</taxon>
    </lineage>
</organism>